<evidence type="ECO:0000256" key="3">
    <source>
        <dbReference type="SAM" id="MobiDB-lite"/>
    </source>
</evidence>
<reference evidence="5 6" key="1">
    <citation type="journal article" date="2010" name="Nature">
        <title>Genome sequencing and analysis of the model grass Brachypodium distachyon.</title>
        <authorList>
            <consortium name="International Brachypodium Initiative"/>
        </authorList>
    </citation>
    <scope>NUCLEOTIDE SEQUENCE [LARGE SCALE GENOMIC DNA]</scope>
    <source>
        <strain evidence="5">Bd21</strain>
        <strain evidence="6">cv. Bd21</strain>
    </source>
</reference>
<dbReference type="PROSITE" id="PS50102">
    <property type="entry name" value="RRM"/>
    <property type="match status" value="2"/>
</dbReference>
<dbReference type="KEGG" id="bdi:100834641"/>
<dbReference type="InterPro" id="IPR035979">
    <property type="entry name" value="RBD_domain_sf"/>
</dbReference>
<gene>
    <name evidence="6" type="primary">LOC100834641</name>
    <name evidence="5" type="ORF">BRADI_4g14024v3</name>
</gene>
<dbReference type="GO" id="GO:0003723">
    <property type="term" value="F:RNA binding"/>
    <property type="evidence" value="ECO:0007669"/>
    <property type="project" value="UniProtKB-UniRule"/>
</dbReference>
<dbReference type="InterPro" id="IPR000504">
    <property type="entry name" value="RRM_dom"/>
</dbReference>
<dbReference type="SMART" id="SM00360">
    <property type="entry name" value="RRM"/>
    <property type="match status" value="2"/>
</dbReference>
<evidence type="ECO:0000313" key="7">
    <source>
        <dbReference type="Proteomes" id="UP000008810"/>
    </source>
</evidence>
<dbReference type="Proteomes" id="UP000008810">
    <property type="component" value="Chromosome 4"/>
</dbReference>
<dbReference type="AlphaFoldDB" id="A0A0Q3ENN3"/>
<evidence type="ECO:0000256" key="2">
    <source>
        <dbReference type="PROSITE-ProRule" id="PRU00176"/>
    </source>
</evidence>
<name>A0A0Q3ENN3_BRADI</name>
<dbReference type="Gene3D" id="3.30.70.330">
    <property type="match status" value="2"/>
</dbReference>
<keyword evidence="1 2" id="KW-0694">RNA-binding</keyword>
<feature type="compositionally biased region" description="Low complexity" evidence="3">
    <location>
        <begin position="38"/>
        <end position="49"/>
    </location>
</feature>
<evidence type="ECO:0000313" key="5">
    <source>
        <dbReference type="EMBL" id="KQJ87876.1"/>
    </source>
</evidence>
<evidence type="ECO:0000256" key="1">
    <source>
        <dbReference type="ARBA" id="ARBA00022884"/>
    </source>
</evidence>
<dbReference type="RefSeq" id="XP_014757941.1">
    <property type="nucleotide sequence ID" value="XM_014902455.2"/>
</dbReference>
<evidence type="ECO:0000259" key="4">
    <source>
        <dbReference type="PROSITE" id="PS50102"/>
    </source>
</evidence>
<sequence>MGKKRSKKPREKDRHTPKSHPSSTPTRKRKRRKPRDPAPGSDSGSDCSPPSSPSPTARRLLDPYPKPRLAALLASAASADPALLARIRAAADASLSHRRVFVHGLPPRADGPALEAAFSAFGPLADCHVVAAGRCKGYGFLTFKSHAAARRAVRAPCVCVAGFPVSAQFASAGPDRSGASAVGRRVYVANVGPDASVERLRTFFAGFGELEGGPFGLDVDGEAETGRPRSQRYSLFVYREAEGARKAVEQPYRVFEGRTLRCQLAADVGLTAWKKKNEDTNNEPPVPAPPSYAALRPVLDAVVAATGAGDLAMCARNPAQAAALLGQNPVLAAAALSSVLASAGIVPTPATATATATAGTQSPAAVAGLSPVSSLEVAPLPVKPCAGPSGGAGLLGPYKPPSSSPVLLREEMGNAGRSHLMKFSDDNAKL</sequence>
<dbReference type="OrthoDB" id="266020at2759"/>
<reference evidence="6" key="3">
    <citation type="submission" date="2018-08" db="UniProtKB">
        <authorList>
            <consortium name="EnsemblPlants"/>
        </authorList>
    </citation>
    <scope>IDENTIFICATION</scope>
    <source>
        <strain evidence="6">cv. Bd21</strain>
    </source>
</reference>
<feature type="region of interest" description="Disordered" evidence="3">
    <location>
        <begin position="1"/>
        <end position="62"/>
    </location>
</feature>
<dbReference type="EnsemblPlants" id="KQJ87876">
    <property type="protein sequence ID" value="KQJ87876"/>
    <property type="gene ID" value="BRADI_4g14024v3"/>
</dbReference>
<dbReference type="PANTHER" id="PTHR48024:SF17">
    <property type="entry name" value="OS02G0602600 PROTEIN"/>
    <property type="match status" value="1"/>
</dbReference>
<dbReference type="PANTHER" id="PTHR48024">
    <property type="entry name" value="GEO13361P1-RELATED"/>
    <property type="match status" value="1"/>
</dbReference>
<protein>
    <recommendedName>
        <fullName evidence="4">RRM domain-containing protein</fullName>
    </recommendedName>
</protein>
<dbReference type="Gramene" id="KQJ87876">
    <property type="protein sequence ID" value="KQJ87876"/>
    <property type="gene ID" value="BRADI_4g14024v3"/>
</dbReference>
<dbReference type="InterPro" id="IPR050886">
    <property type="entry name" value="RNA-binding_reg"/>
</dbReference>
<feature type="domain" description="RRM" evidence="4">
    <location>
        <begin position="184"/>
        <end position="267"/>
    </location>
</feature>
<dbReference type="InterPro" id="IPR012677">
    <property type="entry name" value="Nucleotide-bd_a/b_plait_sf"/>
</dbReference>
<dbReference type="GeneID" id="100834641"/>
<dbReference type="STRING" id="15368.A0A0Q3ENN3"/>
<dbReference type="EMBL" id="CM000883">
    <property type="protein sequence ID" value="KQJ87876.1"/>
    <property type="molecule type" value="Genomic_DNA"/>
</dbReference>
<organism evidence="5">
    <name type="scientific">Brachypodium distachyon</name>
    <name type="common">Purple false brome</name>
    <name type="synonym">Trachynia distachya</name>
    <dbReference type="NCBI Taxonomy" id="15368"/>
    <lineage>
        <taxon>Eukaryota</taxon>
        <taxon>Viridiplantae</taxon>
        <taxon>Streptophyta</taxon>
        <taxon>Embryophyta</taxon>
        <taxon>Tracheophyta</taxon>
        <taxon>Spermatophyta</taxon>
        <taxon>Magnoliopsida</taxon>
        <taxon>Liliopsida</taxon>
        <taxon>Poales</taxon>
        <taxon>Poaceae</taxon>
        <taxon>BOP clade</taxon>
        <taxon>Pooideae</taxon>
        <taxon>Stipodae</taxon>
        <taxon>Brachypodieae</taxon>
        <taxon>Brachypodium</taxon>
    </lineage>
</organism>
<accession>A0A0Q3ENN3</accession>
<reference evidence="5" key="2">
    <citation type="submission" date="2017-06" db="EMBL/GenBank/DDBJ databases">
        <title>WGS assembly of Brachypodium distachyon.</title>
        <authorList>
            <consortium name="The International Brachypodium Initiative"/>
            <person name="Lucas S."/>
            <person name="Harmon-Smith M."/>
            <person name="Lail K."/>
            <person name="Tice H."/>
            <person name="Grimwood J."/>
            <person name="Bruce D."/>
            <person name="Barry K."/>
            <person name="Shu S."/>
            <person name="Lindquist E."/>
            <person name="Wang M."/>
            <person name="Pitluck S."/>
            <person name="Vogel J.P."/>
            <person name="Garvin D.F."/>
            <person name="Mockler T.C."/>
            <person name="Schmutz J."/>
            <person name="Rokhsar D."/>
            <person name="Bevan M.W."/>
        </authorList>
    </citation>
    <scope>NUCLEOTIDE SEQUENCE</scope>
    <source>
        <strain evidence="5">Bd21</strain>
    </source>
</reference>
<evidence type="ECO:0000313" key="6">
    <source>
        <dbReference type="EnsemblPlants" id="KQJ87876"/>
    </source>
</evidence>
<keyword evidence="7" id="KW-1185">Reference proteome</keyword>
<dbReference type="SUPFAM" id="SSF54928">
    <property type="entry name" value="RNA-binding domain, RBD"/>
    <property type="match status" value="1"/>
</dbReference>
<proteinExistence type="predicted"/>
<dbReference type="Pfam" id="PF00076">
    <property type="entry name" value="RRM_1"/>
    <property type="match status" value="1"/>
</dbReference>
<feature type="domain" description="RRM" evidence="4">
    <location>
        <begin position="98"/>
        <end position="193"/>
    </location>
</feature>